<evidence type="ECO:0000256" key="1">
    <source>
        <dbReference type="ARBA" id="ARBA00004127"/>
    </source>
</evidence>
<evidence type="ECO:0000256" key="2">
    <source>
        <dbReference type="ARBA" id="ARBA00022692"/>
    </source>
</evidence>
<evidence type="ECO:0000313" key="9">
    <source>
        <dbReference type="EMBL" id="KAI5064696.1"/>
    </source>
</evidence>
<dbReference type="Proteomes" id="UP000886520">
    <property type="component" value="Chromosome 19"/>
</dbReference>
<evidence type="ECO:0000256" key="4">
    <source>
        <dbReference type="ARBA" id="ARBA00022989"/>
    </source>
</evidence>
<dbReference type="InterPro" id="IPR009606">
    <property type="entry name" value="DEAL/Modifying_wall_lignin1/2"/>
</dbReference>
<keyword evidence="4 7" id="KW-1133">Transmembrane helix</keyword>
<name>A0A9D4UCR1_ADICA</name>
<proteinExistence type="inferred from homology"/>
<comment type="subcellular location">
    <subcellularLocation>
        <location evidence="1">Endomembrane system</location>
        <topology evidence="1">Multi-pass membrane protein</topology>
    </subcellularLocation>
</comment>
<keyword evidence="10" id="KW-1185">Reference proteome</keyword>
<keyword evidence="2 7" id="KW-0812">Transmembrane</keyword>
<feature type="signal peptide" evidence="8">
    <location>
        <begin position="1"/>
        <end position="22"/>
    </location>
</feature>
<reference evidence="9" key="1">
    <citation type="submission" date="2021-01" db="EMBL/GenBank/DDBJ databases">
        <title>Adiantum capillus-veneris genome.</title>
        <authorList>
            <person name="Fang Y."/>
            <person name="Liao Q."/>
        </authorList>
    </citation>
    <scope>NUCLEOTIDE SEQUENCE</scope>
    <source>
        <strain evidence="9">H3</strain>
        <tissue evidence="9">Leaf</tissue>
    </source>
</reference>
<keyword evidence="5 7" id="KW-0472">Membrane</keyword>
<dbReference type="PANTHER" id="PTHR31769">
    <property type="entry name" value="OS07G0462200 PROTEIN-RELATED"/>
    <property type="match status" value="1"/>
</dbReference>
<evidence type="ECO:0000313" key="10">
    <source>
        <dbReference type="Proteomes" id="UP000886520"/>
    </source>
</evidence>
<feature type="transmembrane region" description="Helical" evidence="7">
    <location>
        <begin position="90"/>
        <end position="115"/>
    </location>
</feature>
<dbReference type="Pfam" id="PF06749">
    <property type="entry name" value="DUF1218"/>
    <property type="match status" value="1"/>
</dbReference>
<evidence type="ECO:0000256" key="8">
    <source>
        <dbReference type="SAM" id="SignalP"/>
    </source>
</evidence>
<dbReference type="InterPro" id="IPR052222">
    <property type="entry name" value="DESIGUAL"/>
</dbReference>
<feature type="transmembrane region" description="Helical" evidence="7">
    <location>
        <begin position="142"/>
        <end position="162"/>
    </location>
</feature>
<evidence type="ECO:0000256" key="6">
    <source>
        <dbReference type="ARBA" id="ARBA00029467"/>
    </source>
</evidence>
<evidence type="ECO:0000256" key="7">
    <source>
        <dbReference type="SAM" id="Phobius"/>
    </source>
</evidence>
<dbReference type="EMBL" id="JABFUD020000019">
    <property type="protein sequence ID" value="KAI5064696.1"/>
    <property type="molecule type" value="Genomic_DNA"/>
</dbReference>
<evidence type="ECO:0000256" key="5">
    <source>
        <dbReference type="ARBA" id="ARBA00023136"/>
    </source>
</evidence>
<dbReference type="OrthoDB" id="2015495at2759"/>
<evidence type="ECO:0008006" key="11">
    <source>
        <dbReference type="Google" id="ProtNLM"/>
    </source>
</evidence>
<evidence type="ECO:0000256" key="3">
    <source>
        <dbReference type="ARBA" id="ARBA00022729"/>
    </source>
</evidence>
<dbReference type="AlphaFoldDB" id="A0A9D4UCR1"/>
<accession>A0A9D4UCR1</accession>
<keyword evidence="3 8" id="KW-0732">Signal</keyword>
<comment type="similarity">
    <text evidence="6">Belongs to the DESIGUAL family.</text>
</comment>
<dbReference type="GO" id="GO:0012505">
    <property type="term" value="C:endomembrane system"/>
    <property type="evidence" value="ECO:0007669"/>
    <property type="project" value="UniProtKB-SubCell"/>
</dbReference>
<organism evidence="9 10">
    <name type="scientific">Adiantum capillus-veneris</name>
    <name type="common">Maidenhair fern</name>
    <dbReference type="NCBI Taxonomy" id="13818"/>
    <lineage>
        <taxon>Eukaryota</taxon>
        <taxon>Viridiplantae</taxon>
        <taxon>Streptophyta</taxon>
        <taxon>Embryophyta</taxon>
        <taxon>Tracheophyta</taxon>
        <taxon>Polypodiopsida</taxon>
        <taxon>Polypodiidae</taxon>
        <taxon>Polypodiales</taxon>
        <taxon>Pteridineae</taxon>
        <taxon>Pteridaceae</taxon>
        <taxon>Vittarioideae</taxon>
        <taxon>Adiantum</taxon>
    </lineage>
</organism>
<feature type="transmembrane region" description="Helical" evidence="7">
    <location>
        <begin position="56"/>
        <end position="78"/>
    </location>
</feature>
<sequence>MGASILITFAIVVLDLVALGLGIVAEQRRAPGTYESPSNATEQWCHYSSDISTGLAAGAAAFLLISQVVLAAATRCLCFGTSLKPGAARAFASVFCVSSWISFVAAEACFIAGAVQNAKHIRYISSTFAHEISCEAIRKDTFVAGVVLTVVTCILGVSYYLCYSKAQEAFGKVRFDRVEDGVSMSSYP</sequence>
<feature type="chain" id="PRO_5039247798" description="Fiber protein Fb34" evidence="8">
    <location>
        <begin position="23"/>
        <end position="188"/>
    </location>
</feature>
<comment type="caution">
    <text evidence="9">The sequence shown here is derived from an EMBL/GenBank/DDBJ whole genome shotgun (WGS) entry which is preliminary data.</text>
</comment>
<protein>
    <recommendedName>
        <fullName evidence="11">Fiber protein Fb34</fullName>
    </recommendedName>
</protein>
<gene>
    <name evidence="9" type="ORF">GOP47_0019391</name>
</gene>